<feature type="transmembrane region" description="Helical" evidence="1">
    <location>
        <begin position="12"/>
        <end position="31"/>
    </location>
</feature>
<evidence type="ECO:0000313" key="3">
    <source>
        <dbReference type="Proteomes" id="UP000530850"/>
    </source>
</evidence>
<feature type="transmembrane region" description="Helical" evidence="1">
    <location>
        <begin position="245"/>
        <end position="264"/>
    </location>
</feature>
<dbReference type="GeneID" id="93356479"/>
<comment type="caution">
    <text evidence="2">The sequence shown here is derived from an EMBL/GenBank/DDBJ whole genome shotgun (WGS) entry which is preliminary data.</text>
</comment>
<proteinExistence type="predicted"/>
<feature type="transmembrane region" description="Helical" evidence="1">
    <location>
        <begin position="110"/>
        <end position="128"/>
    </location>
</feature>
<dbReference type="RefSeq" id="WP_235869384.1">
    <property type="nucleotide sequence ID" value="NZ_CANSOV010000050.1"/>
</dbReference>
<keyword evidence="1" id="KW-0472">Membrane</keyword>
<feature type="transmembrane region" description="Helical" evidence="1">
    <location>
        <begin position="79"/>
        <end position="98"/>
    </location>
</feature>
<dbReference type="Proteomes" id="UP000530850">
    <property type="component" value="Unassembled WGS sequence"/>
</dbReference>
<gene>
    <name evidence="2" type="ORF">FHR31_000905</name>
</gene>
<reference evidence="2 3" key="1">
    <citation type="submission" date="2020-08" db="EMBL/GenBank/DDBJ databases">
        <title>Sequencing the genomes of 1000 actinobacteria strains.</title>
        <authorList>
            <person name="Klenk H.-P."/>
        </authorList>
    </citation>
    <scope>NUCLEOTIDE SEQUENCE [LARGE SCALE GENOMIC DNA]</scope>
    <source>
        <strain evidence="2 3">DSM 22242</strain>
    </source>
</reference>
<feature type="transmembrane region" description="Helical" evidence="1">
    <location>
        <begin position="38"/>
        <end position="59"/>
    </location>
</feature>
<organism evidence="2 3">
    <name type="scientific">Parvibacter caecicola</name>
    <dbReference type="NCBI Taxonomy" id="747645"/>
    <lineage>
        <taxon>Bacteria</taxon>
        <taxon>Bacillati</taxon>
        <taxon>Actinomycetota</taxon>
        <taxon>Coriobacteriia</taxon>
        <taxon>Coriobacteriales</taxon>
        <taxon>Coriobacteriaceae</taxon>
        <taxon>Parvibacter</taxon>
    </lineage>
</organism>
<feature type="transmembrane region" description="Helical" evidence="1">
    <location>
        <begin position="213"/>
        <end position="233"/>
    </location>
</feature>
<keyword evidence="1" id="KW-1133">Transmembrane helix</keyword>
<sequence length="379" mass="42302">MLFDVYGPNALYQWLGLAMVLVALILLNEFARRTKFGGMFMFFGVCGAMTIYCLAVEIGAAMGADWALTNPTHTDMNSWFHYAKVYAATAGCIGFMMLKYSWGKIGRSHWFKAFPFVIVAINILIAVVSDFESAFRAFGTTWVSTEGVTLYGGWHNVFNGIAGLLNIACMTGWFGIYISKKRQDMLWPDMTWVFIIAYDLWNFCYTYNCLPTHSWYCGVALLLAPTIAGLIWNKGGWIQNRAFTLSMWCMFCQMVPMFANDSIFAANSVNNPNVNLAVSLIALVANIAALSYILYRSKKLGVNPYKQEVFVGTKDFTEAMERRADTAYLLETEPKSATPEEIAEMVAYNELPPAGQVGFVYVAKSAEGTAVAVETQKKE</sequence>
<name>A0A7W5GQD2_9ACTN</name>
<evidence type="ECO:0000313" key="2">
    <source>
        <dbReference type="EMBL" id="MBB3171093.1"/>
    </source>
</evidence>
<feature type="transmembrane region" description="Helical" evidence="1">
    <location>
        <begin position="185"/>
        <end position="201"/>
    </location>
</feature>
<evidence type="ECO:0000256" key="1">
    <source>
        <dbReference type="SAM" id="Phobius"/>
    </source>
</evidence>
<dbReference type="InterPro" id="IPR043747">
    <property type="entry name" value="DUF5692"/>
</dbReference>
<dbReference type="EMBL" id="JACHYA010000002">
    <property type="protein sequence ID" value="MBB3171093.1"/>
    <property type="molecule type" value="Genomic_DNA"/>
</dbReference>
<feature type="transmembrane region" description="Helical" evidence="1">
    <location>
        <begin position="276"/>
        <end position="295"/>
    </location>
</feature>
<accession>A0A7W5GQD2</accession>
<dbReference type="Pfam" id="PF18948">
    <property type="entry name" value="DUF5692"/>
    <property type="match status" value="1"/>
</dbReference>
<dbReference type="AlphaFoldDB" id="A0A7W5GQD2"/>
<protein>
    <submittedName>
        <fullName evidence="2">Uncharacterized protein</fullName>
    </submittedName>
</protein>
<keyword evidence="1" id="KW-0812">Transmembrane</keyword>
<feature type="transmembrane region" description="Helical" evidence="1">
    <location>
        <begin position="157"/>
        <end position="178"/>
    </location>
</feature>